<organism evidence="1 2">
    <name type="scientific">Punica granatum</name>
    <name type="common">Pomegranate</name>
    <dbReference type="NCBI Taxonomy" id="22663"/>
    <lineage>
        <taxon>Eukaryota</taxon>
        <taxon>Viridiplantae</taxon>
        <taxon>Streptophyta</taxon>
        <taxon>Embryophyta</taxon>
        <taxon>Tracheophyta</taxon>
        <taxon>Spermatophyta</taxon>
        <taxon>Magnoliopsida</taxon>
        <taxon>eudicotyledons</taxon>
        <taxon>Gunneridae</taxon>
        <taxon>Pentapetalae</taxon>
        <taxon>rosids</taxon>
        <taxon>malvids</taxon>
        <taxon>Myrtales</taxon>
        <taxon>Lythraceae</taxon>
        <taxon>Punica</taxon>
    </lineage>
</organism>
<protein>
    <submittedName>
        <fullName evidence="1">Uncharacterized protein</fullName>
    </submittedName>
</protein>
<dbReference type="Proteomes" id="UP000233551">
    <property type="component" value="Unassembled WGS sequence"/>
</dbReference>
<proteinExistence type="predicted"/>
<dbReference type="AlphaFoldDB" id="A0A2I0I9G2"/>
<evidence type="ECO:0000313" key="1">
    <source>
        <dbReference type="EMBL" id="PKI40628.1"/>
    </source>
</evidence>
<keyword evidence="2" id="KW-1185">Reference proteome</keyword>
<name>A0A2I0I9G2_PUNGR</name>
<gene>
    <name evidence="1" type="ORF">CRG98_038977</name>
</gene>
<sequence length="110" mass="12485">MRDGTVRSRVRPLVRRVWAIFASTDPNGTDRLGWAVLQPDWQFLVRRSPQVAVVVVWFQSCRVDPYSPAKITKNIVRLGNRPDWAVFGFDVTTVAPDGILRQGQQLPTPN</sequence>
<reference evidence="1 2" key="1">
    <citation type="submission" date="2017-11" db="EMBL/GenBank/DDBJ databases">
        <title>De-novo sequencing of pomegranate (Punica granatum L.) genome.</title>
        <authorList>
            <person name="Akparov Z."/>
            <person name="Amiraslanov A."/>
            <person name="Hajiyeva S."/>
            <person name="Abbasov M."/>
            <person name="Kaur K."/>
            <person name="Hamwieh A."/>
            <person name="Solovyev V."/>
            <person name="Salamov A."/>
            <person name="Braich B."/>
            <person name="Kosarev P."/>
            <person name="Mahmoud A."/>
            <person name="Hajiyev E."/>
            <person name="Babayeva S."/>
            <person name="Izzatullayeva V."/>
            <person name="Mammadov A."/>
            <person name="Mammadov A."/>
            <person name="Sharifova S."/>
            <person name="Ojaghi J."/>
            <person name="Eynullazada K."/>
            <person name="Bayramov B."/>
            <person name="Abdulazimova A."/>
            <person name="Shahmuradov I."/>
        </authorList>
    </citation>
    <scope>NUCLEOTIDE SEQUENCE [LARGE SCALE GENOMIC DNA]</scope>
    <source>
        <strain evidence="2">cv. AG2017</strain>
        <tissue evidence="1">Leaf</tissue>
    </source>
</reference>
<accession>A0A2I0I9G2</accession>
<comment type="caution">
    <text evidence="1">The sequence shown here is derived from an EMBL/GenBank/DDBJ whole genome shotgun (WGS) entry which is preliminary data.</text>
</comment>
<evidence type="ECO:0000313" key="2">
    <source>
        <dbReference type="Proteomes" id="UP000233551"/>
    </source>
</evidence>
<dbReference type="EMBL" id="PGOL01003514">
    <property type="protein sequence ID" value="PKI40628.1"/>
    <property type="molecule type" value="Genomic_DNA"/>
</dbReference>